<evidence type="ECO:0000313" key="4">
    <source>
        <dbReference type="Proteomes" id="UP000283509"/>
    </source>
</evidence>
<dbReference type="GO" id="GO:0008061">
    <property type="term" value="F:chitin binding"/>
    <property type="evidence" value="ECO:0007669"/>
    <property type="project" value="InterPro"/>
</dbReference>
<evidence type="ECO:0000313" key="3">
    <source>
        <dbReference type="EMBL" id="ROT77508.1"/>
    </source>
</evidence>
<dbReference type="Proteomes" id="UP000283509">
    <property type="component" value="Unassembled WGS sequence"/>
</dbReference>
<feature type="compositionally biased region" description="Polar residues" evidence="1">
    <location>
        <begin position="172"/>
        <end position="181"/>
    </location>
</feature>
<feature type="region of interest" description="Disordered" evidence="1">
    <location>
        <begin position="155"/>
        <end position="196"/>
    </location>
</feature>
<dbReference type="InterPro" id="IPR036508">
    <property type="entry name" value="Chitin-bd_dom_sf"/>
</dbReference>
<organism evidence="3 4">
    <name type="scientific">Penaeus vannamei</name>
    <name type="common">Whiteleg shrimp</name>
    <name type="synonym">Litopenaeus vannamei</name>
    <dbReference type="NCBI Taxonomy" id="6689"/>
    <lineage>
        <taxon>Eukaryota</taxon>
        <taxon>Metazoa</taxon>
        <taxon>Ecdysozoa</taxon>
        <taxon>Arthropoda</taxon>
        <taxon>Crustacea</taxon>
        <taxon>Multicrustacea</taxon>
        <taxon>Malacostraca</taxon>
        <taxon>Eumalacostraca</taxon>
        <taxon>Eucarida</taxon>
        <taxon>Decapoda</taxon>
        <taxon>Dendrobranchiata</taxon>
        <taxon>Penaeoidea</taxon>
        <taxon>Penaeidae</taxon>
        <taxon>Penaeus</taxon>
    </lineage>
</organism>
<reference evidence="3 4" key="2">
    <citation type="submission" date="2019-01" db="EMBL/GenBank/DDBJ databases">
        <title>The decoding of complex shrimp genome reveals the adaptation for benthos swimmer, frequently molting mechanism and breeding impact on genome.</title>
        <authorList>
            <person name="Sun Y."/>
            <person name="Gao Y."/>
            <person name="Yu Y."/>
        </authorList>
    </citation>
    <scope>NUCLEOTIDE SEQUENCE [LARGE SCALE GENOMIC DNA]</scope>
    <source>
        <tissue evidence="3">Muscle</tissue>
    </source>
</reference>
<dbReference type="Pfam" id="PF01607">
    <property type="entry name" value="CBM_14"/>
    <property type="match status" value="2"/>
</dbReference>
<dbReference type="InterPro" id="IPR002557">
    <property type="entry name" value="Chitin-bd_dom"/>
</dbReference>
<dbReference type="Gene3D" id="2.170.140.10">
    <property type="entry name" value="Chitin binding domain"/>
    <property type="match status" value="2"/>
</dbReference>
<dbReference type="EMBL" id="QCYY01001514">
    <property type="protein sequence ID" value="ROT77508.1"/>
    <property type="molecule type" value="Genomic_DNA"/>
</dbReference>
<feature type="region of interest" description="Disordered" evidence="1">
    <location>
        <begin position="454"/>
        <end position="479"/>
    </location>
</feature>
<dbReference type="AlphaFoldDB" id="A0A423TM54"/>
<comment type="caution">
    <text evidence="3">The sequence shown here is derived from an EMBL/GenBank/DDBJ whole genome shotgun (WGS) entry which is preliminary data.</text>
</comment>
<evidence type="ECO:0000256" key="1">
    <source>
        <dbReference type="SAM" id="MobiDB-lite"/>
    </source>
</evidence>
<evidence type="ECO:0000259" key="2">
    <source>
        <dbReference type="PROSITE" id="PS50940"/>
    </source>
</evidence>
<reference evidence="3 4" key="1">
    <citation type="submission" date="2018-04" db="EMBL/GenBank/DDBJ databases">
        <authorList>
            <person name="Zhang X."/>
            <person name="Yuan J."/>
            <person name="Li F."/>
            <person name="Xiang J."/>
        </authorList>
    </citation>
    <scope>NUCLEOTIDE SEQUENCE [LARGE SCALE GENOMIC DNA]</scope>
    <source>
        <tissue evidence="3">Muscle</tissue>
    </source>
</reference>
<protein>
    <recommendedName>
        <fullName evidence="2">Chitin-binding type-2 domain-containing protein</fullName>
    </recommendedName>
</protein>
<dbReference type="SMART" id="SM00494">
    <property type="entry name" value="ChtBD2"/>
    <property type="match status" value="2"/>
</dbReference>
<proteinExistence type="predicted"/>
<feature type="compositionally biased region" description="Pro residues" evidence="1">
    <location>
        <begin position="1"/>
        <end position="10"/>
    </location>
</feature>
<feature type="compositionally biased region" description="Polar residues" evidence="1">
    <location>
        <begin position="470"/>
        <end position="479"/>
    </location>
</feature>
<dbReference type="InterPro" id="IPR052976">
    <property type="entry name" value="Scoloptoxin-like"/>
</dbReference>
<name>A0A423TM54_PENVA</name>
<keyword evidence="4" id="KW-1185">Reference proteome</keyword>
<dbReference type="PANTHER" id="PTHR22933:SF42">
    <property type="entry name" value="FI18455P1-RELATED"/>
    <property type="match status" value="1"/>
</dbReference>
<feature type="region of interest" description="Disordered" evidence="1">
    <location>
        <begin position="1"/>
        <end position="28"/>
    </location>
</feature>
<accession>A0A423TM54</accession>
<dbReference type="PANTHER" id="PTHR22933">
    <property type="entry name" value="FI18007P1-RELATED"/>
    <property type="match status" value="1"/>
</dbReference>
<feature type="domain" description="Chitin-binding type-2" evidence="2">
    <location>
        <begin position="362"/>
        <end position="423"/>
    </location>
</feature>
<feature type="domain" description="Chitin-binding type-2" evidence="2">
    <location>
        <begin position="61"/>
        <end position="122"/>
    </location>
</feature>
<dbReference type="OrthoDB" id="6364363at2759"/>
<gene>
    <name evidence="3" type="ORF">C7M84_003828</name>
</gene>
<dbReference type="SUPFAM" id="SSF57625">
    <property type="entry name" value="Invertebrate chitin-binding proteins"/>
    <property type="match status" value="2"/>
</dbReference>
<sequence>MFSPPAPPAPGYSYGAPDLRADASTLDQQEQDPIAALAANIPGGGVPGEDYPILASVPDTGFSCEEQQFPGYYADTAPEAGCQVFHICQFDGRQDAFLCPNGTLFNQQYFVCDWWFNVDCAASEQFRSLNADIGKIPEDAAASVRNDVVAPNQLYGTPETRQAPPPPPPTPSQFYGSPNRQARTDGKRGACTITSKNAPHRELLPRSLPSPSLTRTDETFWKASWQRILGRLRALSLGHLGQPWSCERKGRRGTIKIRRRLLGHSATPGLLSSLLDATLPLAMSVLLLALALLGAVHADKMFSPPAPPPAPGYSYGRPDLRADASTLDQQEQDPIAALAANIPGGGVPGEDYPILASVPDTGFSCEEQQFPGYYADTAPEAGCQVFHICQFDGRQDAFLCPNGTLFNQQYFVCDWWFNVDCAASEQFRSLNADIGKIPEDAAASVRDDVVAPDQLYGTPEARQAPPPTPSQSYGSPNRF</sequence>
<dbReference type="GO" id="GO:0005576">
    <property type="term" value="C:extracellular region"/>
    <property type="evidence" value="ECO:0007669"/>
    <property type="project" value="InterPro"/>
</dbReference>
<dbReference type="PROSITE" id="PS50940">
    <property type="entry name" value="CHIT_BIND_II"/>
    <property type="match status" value="2"/>
</dbReference>